<evidence type="ECO:0000313" key="3">
    <source>
        <dbReference type="Proteomes" id="UP000054399"/>
    </source>
</evidence>
<evidence type="ECO:0000256" key="1">
    <source>
        <dbReference type="SAM" id="MobiDB-lite"/>
    </source>
</evidence>
<comment type="caution">
    <text evidence="2">The sequence shown here is derived from an EMBL/GenBank/DDBJ whole genome shotgun (WGS) entry which is preliminary data.</text>
</comment>
<evidence type="ECO:0000313" key="2">
    <source>
        <dbReference type="EMBL" id="KAL0247649.1"/>
    </source>
</evidence>
<accession>A0ABR3BR31</accession>
<dbReference type="GeneID" id="91990582"/>
<reference evidence="3" key="1">
    <citation type="submission" date="2015-01" db="EMBL/GenBank/DDBJ databases">
        <title>The Genome Sequence of Cryptococcus gattii MMRL2647.</title>
        <authorList>
            <consortium name="The Broad Institute Genomics Platform"/>
            <person name="Cuomo C."/>
            <person name="Litvintseva A."/>
            <person name="Chen Y."/>
            <person name="Heitman J."/>
            <person name="Sun S."/>
            <person name="Springer D."/>
            <person name="Dromer F."/>
            <person name="Young S."/>
            <person name="Zeng Q."/>
            <person name="Gargeya S."/>
            <person name="Abouelleil A."/>
            <person name="Alvarado L."/>
            <person name="Chapman S.B."/>
            <person name="Gainer-Dewar J."/>
            <person name="Goldberg J."/>
            <person name="Griggs A."/>
            <person name="Gujja S."/>
            <person name="Hansen M."/>
            <person name="Howarth C."/>
            <person name="Imamovic A."/>
            <person name="Larimer J."/>
            <person name="Murphy C."/>
            <person name="Naylor J."/>
            <person name="Pearson M."/>
            <person name="Priest M."/>
            <person name="Roberts A."/>
            <person name="Saif S."/>
            <person name="Shea T."/>
            <person name="Sykes S."/>
            <person name="Wortman J."/>
            <person name="Nusbaum C."/>
            <person name="Birren B."/>
        </authorList>
    </citation>
    <scope>NUCLEOTIDE SEQUENCE [LARGE SCALE GENOMIC DNA]</scope>
    <source>
        <strain evidence="3">IND107</strain>
    </source>
</reference>
<feature type="compositionally biased region" description="Polar residues" evidence="1">
    <location>
        <begin position="696"/>
        <end position="723"/>
    </location>
</feature>
<feature type="compositionally biased region" description="Polar residues" evidence="1">
    <location>
        <begin position="513"/>
        <end position="531"/>
    </location>
</feature>
<gene>
    <name evidence="2" type="ORF">I308_103726</name>
</gene>
<organism evidence="2 3">
    <name type="scientific">Cryptococcus tetragattii IND107</name>
    <dbReference type="NCBI Taxonomy" id="1296105"/>
    <lineage>
        <taxon>Eukaryota</taxon>
        <taxon>Fungi</taxon>
        <taxon>Dikarya</taxon>
        <taxon>Basidiomycota</taxon>
        <taxon>Agaricomycotina</taxon>
        <taxon>Tremellomycetes</taxon>
        <taxon>Tremellales</taxon>
        <taxon>Cryptococcaceae</taxon>
        <taxon>Cryptococcus</taxon>
        <taxon>Cryptococcus gattii species complex</taxon>
    </lineage>
</organism>
<protein>
    <recommendedName>
        <fullName evidence="4">SAP domain-containing protein</fullName>
    </recommendedName>
</protein>
<feature type="region of interest" description="Disordered" evidence="1">
    <location>
        <begin position="888"/>
        <end position="946"/>
    </location>
</feature>
<feature type="compositionally biased region" description="Polar residues" evidence="1">
    <location>
        <begin position="142"/>
        <end position="159"/>
    </location>
</feature>
<feature type="compositionally biased region" description="Low complexity" evidence="1">
    <location>
        <begin position="908"/>
        <end position="926"/>
    </location>
</feature>
<evidence type="ECO:0008006" key="4">
    <source>
        <dbReference type="Google" id="ProtNLM"/>
    </source>
</evidence>
<name>A0ABR3BR31_9TREE</name>
<dbReference type="EMBL" id="ATAM02000006">
    <property type="protein sequence ID" value="KAL0247649.1"/>
    <property type="molecule type" value="Genomic_DNA"/>
</dbReference>
<feature type="region of interest" description="Disordered" evidence="1">
    <location>
        <begin position="86"/>
        <end position="176"/>
    </location>
</feature>
<feature type="region of interest" description="Disordered" evidence="1">
    <location>
        <begin position="470"/>
        <end position="553"/>
    </location>
</feature>
<reference evidence="2 3" key="2">
    <citation type="submission" date="2024-01" db="EMBL/GenBank/DDBJ databases">
        <title>Comparative genomics of Cryptococcus and Kwoniella reveals pathogenesis evolution and contrasting modes of karyotype evolution via chromosome fusion or intercentromeric recombination.</title>
        <authorList>
            <person name="Coelho M.A."/>
            <person name="David-Palma M."/>
            <person name="Shea T."/>
            <person name="Bowers K."/>
            <person name="Mcginley-Smith S."/>
            <person name="Mohammad A.W."/>
            <person name="Gnirke A."/>
            <person name="Yurkov A.M."/>
            <person name="Nowrousian M."/>
            <person name="Sun S."/>
            <person name="Cuomo C.A."/>
            <person name="Heitman J."/>
        </authorList>
    </citation>
    <scope>NUCLEOTIDE SEQUENCE [LARGE SCALE GENOMIC DNA]</scope>
    <source>
        <strain evidence="2 3">IND107</strain>
    </source>
</reference>
<dbReference type="Proteomes" id="UP000054399">
    <property type="component" value="Unassembled WGS sequence"/>
</dbReference>
<sequence>MADDILCNCAALRALKRHQLVSLSKKYGLKASGKNIDMIDRLEKYGQKHAGNLDFYIPDPAPTPVQDLAISSSVPAADQTIPLKFENEMPDPEAPVPFSSSSSLAGKPPDSNLISRPSDSWEVLSESPASIVSKEDTERPESSSQFQNVGLRKSSNNGEALTASEGSVEDCDTRNSRSMRAITSSISKRGSIILLGLDRLSSSNPSDQHNREVAAKMIATGPHEKGEDHLEIVVNTPPSPASTVGIARRHSRHSLQERTSTIRLCSHTPSSFVQNVKPLSDVEDELPFVGKMKDASLRKERRSMAPLASQNGSDVVRPLVSTSMPALTLSSAPSTSNVYPPLPNLSPYHINLDQTCEKQEEPHQVPGGFPPLPPPPSRTQVLFGNSVAPVLSNAQFSEAAQNILQEMNARLPKGSARLGEELLKGKHAEMEKLVHTNQQLGTGGWGLSEGTAHANDRYAESHGKAFAKMKSISKTSRVSSQNTSKSASTACARQQVMVSLSAKSNATKRKLDQPNSSANGIPFNPNDTSSGALGGNDERQAKRSRLSTHPFGTLPEAKKNIAIMLSEEKGVHQTSMLRMLKDRRGRRRSSFHEKNTPKKFGFLKKKIGAEPAGTLASSFSTSKPIISHPRPLSYKISTEVSHAGRSSLQLSQSEGYQCHVRDLQNGGRSTSAQTVISQTGSKTPRRAGIPDFAPPSVTNRESSCTTSLGSTNSLGLPEPSSSFRRPGLPSSCRGPSTTRAMKKQSQAEFIQKARSAPIPPKHETIDKTYSVLAATQKVSKASLGSIPKPPTSIIHRHSTLFRPTVSSLARMQATVRPKADIPPPTVPPTPCALLMPAMRQKQVLQEREGDPADPIEMIAASHSIKTIQPFGNATSRENAFETNIMSKPAATPCKGGPNHGKRITKKQSSASLAAARARAKASGLKAVKSRGDLREKEKEMRRKKEEMRVLSCRRKEERELKEMLGM</sequence>
<feature type="compositionally biased region" description="Basic and acidic residues" evidence="1">
    <location>
        <begin position="929"/>
        <end position="946"/>
    </location>
</feature>
<feature type="region of interest" description="Disordered" evidence="1">
    <location>
        <begin position="664"/>
        <end position="739"/>
    </location>
</feature>
<keyword evidence="3" id="KW-1185">Reference proteome</keyword>
<dbReference type="RefSeq" id="XP_066613610.1">
    <property type="nucleotide sequence ID" value="XM_066758208.1"/>
</dbReference>
<feature type="compositionally biased region" description="Polar residues" evidence="1">
    <location>
        <begin position="666"/>
        <end position="682"/>
    </location>
</feature>
<feature type="compositionally biased region" description="Polar residues" evidence="1">
    <location>
        <begin position="472"/>
        <end position="505"/>
    </location>
</feature>
<proteinExistence type="predicted"/>